<dbReference type="PANTHER" id="PTHR32411:SF43">
    <property type="entry name" value="CYSTEINE-RICH REPEAT SECRETORY PROTEIN 38"/>
    <property type="match status" value="1"/>
</dbReference>
<feature type="transmembrane region" description="Helical" evidence="6">
    <location>
        <begin position="270"/>
        <end position="291"/>
    </location>
</feature>
<comment type="caution">
    <text evidence="8">The sequence shown here is derived from an EMBL/GenBank/DDBJ whole genome shotgun (WGS) entry which is preliminary data.</text>
</comment>
<dbReference type="AlphaFoldDB" id="A0A2U1LR92"/>
<gene>
    <name evidence="8" type="ORF">CTI12_AA349620</name>
</gene>
<organism evidence="8 9">
    <name type="scientific">Artemisia annua</name>
    <name type="common">Sweet wormwood</name>
    <dbReference type="NCBI Taxonomy" id="35608"/>
    <lineage>
        <taxon>Eukaryota</taxon>
        <taxon>Viridiplantae</taxon>
        <taxon>Streptophyta</taxon>
        <taxon>Embryophyta</taxon>
        <taxon>Tracheophyta</taxon>
        <taxon>Spermatophyta</taxon>
        <taxon>Magnoliopsida</taxon>
        <taxon>eudicotyledons</taxon>
        <taxon>Gunneridae</taxon>
        <taxon>Pentapetalae</taxon>
        <taxon>asterids</taxon>
        <taxon>campanulids</taxon>
        <taxon>Asterales</taxon>
        <taxon>Asteraceae</taxon>
        <taxon>Asteroideae</taxon>
        <taxon>Anthemideae</taxon>
        <taxon>Artemisiinae</taxon>
        <taxon>Artemisia</taxon>
    </lineage>
</organism>
<keyword evidence="6" id="KW-0812">Transmembrane</keyword>
<dbReference type="PROSITE" id="PS51473">
    <property type="entry name" value="GNK2"/>
    <property type="match status" value="2"/>
</dbReference>
<evidence type="ECO:0000256" key="6">
    <source>
        <dbReference type="SAM" id="Phobius"/>
    </source>
</evidence>
<proteinExistence type="inferred from homology"/>
<dbReference type="GO" id="GO:0005576">
    <property type="term" value="C:extracellular region"/>
    <property type="evidence" value="ECO:0007669"/>
    <property type="project" value="UniProtKB-SubCell"/>
</dbReference>
<dbReference type="PANTHER" id="PTHR32411">
    <property type="entry name" value="CYSTEINE-RICH REPEAT SECRETORY PROTEIN 38-RELATED"/>
    <property type="match status" value="1"/>
</dbReference>
<evidence type="ECO:0000259" key="7">
    <source>
        <dbReference type="PROSITE" id="PS51473"/>
    </source>
</evidence>
<dbReference type="STRING" id="35608.A0A2U1LR92"/>
<keyword evidence="8" id="KW-0675">Receptor</keyword>
<feature type="domain" description="Gnk2-homologous" evidence="7">
    <location>
        <begin position="1"/>
        <end position="82"/>
    </location>
</feature>
<dbReference type="InterPro" id="IPR038408">
    <property type="entry name" value="GNK2_sf"/>
</dbReference>
<keyword evidence="2" id="KW-0964">Secreted</keyword>
<keyword evidence="6" id="KW-0472">Membrane</keyword>
<keyword evidence="3" id="KW-0732">Signal</keyword>
<name>A0A2U1LR92_ARTAN</name>
<keyword evidence="6" id="KW-1133">Transmembrane helix</keyword>
<keyword evidence="8" id="KW-0418">Kinase</keyword>
<protein>
    <submittedName>
        <fullName evidence="8">Cysteine-rich receptor-like protein kinase 25</fullName>
    </submittedName>
</protein>
<keyword evidence="4" id="KW-0677">Repeat</keyword>
<evidence type="ECO:0000256" key="1">
    <source>
        <dbReference type="ARBA" id="ARBA00004613"/>
    </source>
</evidence>
<dbReference type="EMBL" id="PKPP01008134">
    <property type="protein sequence ID" value="PWA51510.1"/>
    <property type="molecule type" value="Genomic_DNA"/>
</dbReference>
<feature type="transmembrane region" description="Helical" evidence="6">
    <location>
        <begin position="110"/>
        <end position="131"/>
    </location>
</feature>
<dbReference type="CDD" id="cd23509">
    <property type="entry name" value="Gnk2-like"/>
    <property type="match status" value="2"/>
</dbReference>
<evidence type="ECO:0000256" key="5">
    <source>
        <dbReference type="ARBA" id="ARBA00038515"/>
    </source>
</evidence>
<evidence type="ECO:0000313" key="8">
    <source>
        <dbReference type="EMBL" id="PWA51510.1"/>
    </source>
</evidence>
<dbReference type="InterPro" id="IPR050581">
    <property type="entry name" value="CRR_secretory_protein"/>
</dbReference>
<keyword evidence="9" id="KW-1185">Reference proteome</keyword>
<evidence type="ECO:0000313" key="9">
    <source>
        <dbReference type="Proteomes" id="UP000245207"/>
    </source>
</evidence>
<dbReference type="Proteomes" id="UP000245207">
    <property type="component" value="Unassembled WGS sequence"/>
</dbReference>
<dbReference type="GO" id="GO:0016301">
    <property type="term" value="F:kinase activity"/>
    <property type="evidence" value="ECO:0007669"/>
    <property type="project" value="UniProtKB-KW"/>
</dbReference>
<evidence type="ECO:0000256" key="3">
    <source>
        <dbReference type="ARBA" id="ARBA00022729"/>
    </source>
</evidence>
<reference evidence="8 9" key="1">
    <citation type="journal article" date="2018" name="Mol. Plant">
        <title>The genome of Artemisia annua provides insight into the evolution of Asteraceae family and artemisinin biosynthesis.</title>
        <authorList>
            <person name="Shen Q."/>
            <person name="Zhang L."/>
            <person name="Liao Z."/>
            <person name="Wang S."/>
            <person name="Yan T."/>
            <person name="Shi P."/>
            <person name="Liu M."/>
            <person name="Fu X."/>
            <person name="Pan Q."/>
            <person name="Wang Y."/>
            <person name="Lv Z."/>
            <person name="Lu X."/>
            <person name="Zhang F."/>
            <person name="Jiang W."/>
            <person name="Ma Y."/>
            <person name="Chen M."/>
            <person name="Hao X."/>
            <person name="Li L."/>
            <person name="Tang Y."/>
            <person name="Lv G."/>
            <person name="Zhou Y."/>
            <person name="Sun X."/>
            <person name="Brodelius P.E."/>
            <person name="Rose J.K.C."/>
            <person name="Tang K."/>
        </authorList>
    </citation>
    <scope>NUCLEOTIDE SEQUENCE [LARGE SCALE GENOMIC DNA]</scope>
    <source>
        <strain evidence="9">cv. Huhao1</strain>
        <tissue evidence="8">Leaf</tissue>
    </source>
</reference>
<comment type="similarity">
    <text evidence="5">Belongs to the cysteine-rich repeat secretory protein family.</text>
</comment>
<accession>A0A2U1LR92</accession>
<dbReference type="InterPro" id="IPR002902">
    <property type="entry name" value="GNK2"/>
</dbReference>
<keyword evidence="8" id="KW-0808">Transferase</keyword>
<dbReference type="Gene3D" id="3.30.430.20">
    <property type="entry name" value="Gnk2 domain, C-X8-C-X2-C motif"/>
    <property type="match status" value="2"/>
</dbReference>
<evidence type="ECO:0000256" key="4">
    <source>
        <dbReference type="ARBA" id="ARBA00022737"/>
    </source>
</evidence>
<feature type="domain" description="Gnk2-homologous" evidence="7">
    <location>
        <begin position="136"/>
        <end position="242"/>
    </location>
</feature>
<comment type="subcellular location">
    <subcellularLocation>
        <location evidence="1">Secreted</location>
    </subcellularLocation>
</comment>
<dbReference type="Pfam" id="PF01657">
    <property type="entry name" value="Stress-antifung"/>
    <property type="match status" value="2"/>
</dbReference>
<sequence>MMDELVVMASNYSKRYAYKEAIYNGTQSVFGLMQCTQDLSGSDCDRCLRTHVSRLVNEICGGKVGGRLLTPSCNFRYERYPFYNFQTQEDEQKAPSTTHGDKKKKSYLKIVAVITPVCVFIALLVIIVALIERRRRRKHVTRKLSMKGTEQKHFQDIVVDMMDELVVMASNYSKRYAYKEAIYNGTQSVFGLMQCTQDLSGSDCDRCLRTHVSRLVNEICGGKVGGRLLTPSCNFRYERYPFYNFQTQEDEQKAPSTTQGDKKKKSYLKIVAVITPVCVFLALLVIIVALIERRRRRKHVTRKISMKGTETWHIYPNGLQYFLFNTSVSLKLTFLNYKAELTHILLINGSICFISNGVNGIKDMISRSYCRCPNRDSI</sequence>
<evidence type="ECO:0000256" key="2">
    <source>
        <dbReference type="ARBA" id="ARBA00022525"/>
    </source>
</evidence>